<dbReference type="OMA" id="ISHGFAM"/>
<feature type="transmembrane region" description="Helical" evidence="6">
    <location>
        <begin position="206"/>
        <end position="228"/>
    </location>
</feature>
<protein>
    <submittedName>
        <fullName evidence="8">Major facilitator superfamily transporter</fullName>
    </submittedName>
</protein>
<dbReference type="KEGG" id="cci:CC1G_10056"/>
<keyword evidence="9" id="KW-1185">Reference proteome</keyword>
<feature type="transmembrane region" description="Helical" evidence="6">
    <location>
        <begin position="72"/>
        <end position="94"/>
    </location>
</feature>
<dbReference type="InParanoid" id="A8NUY3"/>
<dbReference type="EMBL" id="AACS02000004">
    <property type="protein sequence ID" value="EAU85270.2"/>
    <property type="molecule type" value="Genomic_DNA"/>
</dbReference>
<dbReference type="PANTHER" id="PTHR23504">
    <property type="entry name" value="MAJOR FACILITATOR SUPERFAMILY DOMAIN-CONTAINING PROTEIN 10"/>
    <property type="match status" value="1"/>
</dbReference>
<evidence type="ECO:0000256" key="3">
    <source>
        <dbReference type="ARBA" id="ARBA00022692"/>
    </source>
</evidence>
<dbReference type="GeneID" id="6013108"/>
<proteinExistence type="predicted"/>
<dbReference type="GO" id="GO:0016020">
    <property type="term" value="C:membrane"/>
    <property type="evidence" value="ECO:0007669"/>
    <property type="project" value="UniProtKB-SubCell"/>
</dbReference>
<organism evidence="8 9">
    <name type="scientific">Coprinopsis cinerea (strain Okayama-7 / 130 / ATCC MYA-4618 / FGSC 9003)</name>
    <name type="common">Inky cap fungus</name>
    <name type="synonym">Hormographiella aspergillata</name>
    <dbReference type="NCBI Taxonomy" id="240176"/>
    <lineage>
        <taxon>Eukaryota</taxon>
        <taxon>Fungi</taxon>
        <taxon>Dikarya</taxon>
        <taxon>Basidiomycota</taxon>
        <taxon>Agaricomycotina</taxon>
        <taxon>Agaricomycetes</taxon>
        <taxon>Agaricomycetidae</taxon>
        <taxon>Agaricales</taxon>
        <taxon>Agaricineae</taxon>
        <taxon>Psathyrellaceae</taxon>
        <taxon>Coprinopsis</taxon>
    </lineage>
</organism>
<dbReference type="Pfam" id="PF07690">
    <property type="entry name" value="MFS_1"/>
    <property type="match status" value="1"/>
</dbReference>
<dbReference type="HOGENOM" id="CLU_001265_54_6_1"/>
<dbReference type="VEuPathDB" id="FungiDB:CC1G_10056"/>
<feature type="transmembrane region" description="Helical" evidence="6">
    <location>
        <begin position="377"/>
        <end position="402"/>
    </location>
</feature>
<comment type="caution">
    <text evidence="8">The sequence shown here is derived from an EMBL/GenBank/DDBJ whole genome shotgun (WGS) entry which is preliminary data.</text>
</comment>
<dbReference type="InterPro" id="IPR011701">
    <property type="entry name" value="MFS"/>
</dbReference>
<feature type="transmembrane region" description="Helical" evidence="6">
    <location>
        <begin position="163"/>
        <end position="186"/>
    </location>
</feature>
<feature type="transmembrane region" description="Helical" evidence="6">
    <location>
        <begin position="106"/>
        <end position="124"/>
    </location>
</feature>
<dbReference type="InterPro" id="IPR036259">
    <property type="entry name" value="MFS_trans_sf"/>
</dbReference>
<dbReference type="SUPFAM" id="SSF103473">
    <property type="entry name" value="MFS general substrate transporter"/>
    <property type="match status" value="1"/>
</dbReference>
<dbReference type="Proteomes" id="UP000001861">
    <property type="component" value="Unassembled WGS sequence"/>
</dbReference>
<sequence>MTTDEIGIVNVDEETPLLQQRKERTRTPLPKLQIGIVLLLQMCEPICSQSIYPYINELVSGLEIIGGDIRKVGYYAGLIESLFFATEAITVLQWSRTSDVIGRKPVILIGMIGTMISMLLFGLSRTFWTLVVSRCLTGLLNGNIGVLKSAMGELTDSSNRADAFALMPVAWGVGASVGPLIGGSFARPSDQFPTLFTDQFWKDYPYFLPCLVSALFVAICVIITIFWFKECNPVKSQNEKRLGSSASSESSSVASTASQEGEVLPLRKLLTFPVVISILNYVVLAFLNISVSALLPLFFHMPIEMGGLDLDPAYIGYVIGIYGAGTGLFQVLFFAPIVRRLGVRRAFVWSVSTFAPVFMTFPVTSLAAKQYGVSWQVWILVGFLVFLLFFMDTAYGCVFMYVTASAPNKRSLGATNGLSQTTVSLARAIGPALSTSLFSFSIENNILYGYGVYAVLALLSLGALLLAIQLPERLWGEDDHDHEN</sequence>
<feature type="transmembrane region" description="Helical" evidence="6">
    <location>
        <begin position="269"/>
        <end position="294"/>
    </location>
</feature>
<dbReference type="InterPro" id="IPR001958">
    <property type="entry name" value="Tet-R_TetA/multi-R_MdtG-like"/>
</dbReference>
<dbReference type="PRINTS" id="PR01035">
    <property type="entry name" value="TCRTETA"/>
</dbReference>
<dbReference type="Gene3D" id="1.20.1250.20">
    <property type="entry name" value="MFS general substrate transporter like domains"/>
    <property type="match status" value="1"/>
</dbReference>
<dbReference type="InterPro" id="IPR020846">
    <property type="entry name" value="MFS_dom"/>
</dbReference>
<evidence type="ECO:0000313" key="9">
    <source>
        <dbReference type="Proteomes" id="UP000001861"/>
    </source>
</evidence>
<evidence type="ECO:0000256" key="6">
    <source>
        <dbReference type="SAM" id="Phobius"/>
    </source>
</evidence>
<evidence type="ECO:0000256" key="1">
    <source>
        <dbReference type="ARBA" id="ARBA00004141"/>
    </source>
</evidence>
<reference evidence="8 9" key="1">
    <citation type="journal article" date="2010" name="Proc. Natl. Acad. Sci. U.S.A.">
        <title>Insights into evolution of multicellular fungi from the assembled chromosomes of the mushroom Coprinopsis cinerea (Coprinus cinereus).</title>
        <authorList>
            <person name="Stajich J.E."/>
            <person name="Wilke S.K."/>
            <person name="Ahren D."/>
            <person name="Au C.H."/>
            <person name="Birren B.W."/>
            <person name="Borodovsky M."/>
            <person name="Burns C."/>
            <person name="Canback B."/>
            <person name="Casselton L.A."/>
            <person name="Cheng C.K."/>
            <person name="Deng J."/>
            <person name="Dietrich F.S."/>
            <person name="Fargo D.C."/>
            <person name="Farman M.L."/>
            <person name="Gathman A.C."/>
            <person name="Goldberg J."/>
            <person name="Guigo R."/>
            <person name="Hoegger P.J."/>
            <person name="Hooker J.B."/>
            <person name="Huggins A."/>
            <person name="James T.Y."/>
            <person name="Kamada T."/>
            <person name="Kilaru S."/>
            <person name="Kodira C."/>
            <person name="Kues U."/>
            <person name="Kupfer D."/>
            <person name="Kwan H.S."/>
            <person name="Lomsadze A."/>
            <person name="Li W."/>
            <person name="Lilly W.W."/>
            <person name="Ma L.J."/>
            <person name="Mackey A.J."/>
            <person name="Manning G."/>
            <person name="Martin F."/>
            <person name="Muraguchi H."/>
            <person name="Natvig D.O."/>
            <person name="Palmerini H."/>
            <person name="Ramesh M.A."/>
            <person name="Rehmeyer C.J."/>
            <person name="Roe B.A."/>
            <person name="Shenoy N."/>
            <person name="Stanke M."/>
            <person name="Ter-Hovhannisyan V."/>
            <person name="Tunlid A."/>
            <person name="Velagapudi R."/>
            <person name="Vision T.J."/>
            <person name="Zeng Q."/>
            <person name="Zolan M.E."/>
            <person name="Pukkila P.J."/>
        </authorList>
    </citation>
    <scope>NUCLEOTIDE SEQUENCE [LARGE SCALE GENOMIC DNA]</scope>
    <source>
        <strain evidence="9">Okayama-7 / 130 / ATCC MYA-4618 / FGSC 9003</strain>
    </source>
</reference>
<feature type="transmembrane region" description="Helical" evidence="6">
    <location>
        <begin position="314"/>
        <end position="334"/>
    </location>
</feature>
<keyword evidence="4 6" id="KW-1133">Transmembrane helix</keyword>
<dbReference type="OrthoDB" id="419616at2759"/>
<keyword evidence="2" id="KW-0813">Transport</keyword>
<comment type="subcellular location">
    <subcellularLocation>
        <location evidence="1">Membrane</location>
        <topology evidence="1">Multi-pass membrane protein</topology>
    </subcellularLocation>
</comment>
<feature type="domain" description="Major facilitator superfamily (MFS) profile" evidence="7">
    <location>
        <begin position="1"/>
        <end position="475"/>
    </location>
</feature>
<evidence type="ECO:0000259" key="7">
    <source>
        <dbReference type="PROSITE" id="PS50850"/>
    </source>
</evidence>
<dbReference type="eggNOG" id="KOG2615">
    <property type="taxonomic scope" value="Eukaryota"/>
</dbReference>
<feature type="transmembrane region" description="Helical" evidence="6">
    <location>
        <begin position="346"/>
        <end position="365"/>
    </location>
</feature>
<dbReference type="CDD" id="cd17330">
    <property type="entry name" value="MFS_SLC46_TetA_like"/>
    <property type="match status" value="1"/>
</dbReference>
<gene>
    <name evidence="8" type="ORF">CC1G_10056</name>
</gene>
<dbReference type="PANTHER" id="PTHR23504:SF15">
    <property type="entry name" value="MAJOR FACILITATOR SUPERFAMILY (MFS) PROFILE DOMAIN-CONTAINING PROTEIN"/>
    <property type="match status" value="1"/>
</dbReference>
<keyword evidence="5 6" id="KW-0472">Membrane</keyword>
<name>A8NUY3_COPC7</name>
<dbReference type="GO" id="GO:0022857">
    <property type="term" value="F:transmembrane transporter activity"/>
    <property type="evidence" value="ECO:0007669"/>
    <property type="project" value="InterPro"/>
</dbReference>
<dbReference type="RefSeq" id="XP_001836562.2">
    <property type="nucleotide sequence ID" value="XM_001836510.2"/>
</dbReference>
<evidence type="ECO:0000256" key="4">
    <source>
        <dbReference type="ARBA" id="ARBA00022989"/>
    </source>
</evidence>
<keyword evidence="3 6" id="KW-0812">Transmembrane</keyword>
<evidence type="ECO:0000256" key="5">
    <source>
        <dbReference type="ARBA" id="ARBA00023136"/>
    </source>
</evidence>
<evidence type="ECO:0000256" key="2">
    <source>
        <dbReference type="ARBA" id="ARBA00022448"/>
    </source>
</evidence>
<evidence type="ECO:0000313" key="8">
    <source>
        <dbReference type="EMBL" id="EAU85270.2"/>
    </source>
</evidence>
<dbReference type="PROSITE" id="PS50850">
    <property type="entry name" value="MFS"/>
    <property type="match status" value="1"/>
</dbReference>
<feature type="transmembrane region" description="Helical" evidence="6">
    <location>
        <begin position="448"/>
        <end position="468"/>
    </location>
</feature>
<dbReference type="AlphaFoldDB" id="A8NUY3"/>
<accession>A8NUY3</accession>